<sequence>MSLQIFPYSLVRYAGLHHQLFNDLNLKDTENLLGTLNKLTDEKEELKNMFCDALYPVINGQTDDKVRQKLINLKRQVFNDKKIDHEHISHLPDPVKNKLKSYLDKAKEMAFLLSESASKFEDEQDLQRKWLQQMALNPELQQGLLLSSPLLYAQLNSFVKKDSKNFKQKEQRILFSLLRYLSRMAFKTSPFSRFTYTGIMTLDQLGAFNNISGMHPVKSRLKLNNAIFEYLKAIIKKHPLLNEHLLVKLNLTAEIRQDKICFLSNFNNVESFQQINASALQLLVYQYLESHQAPVTLKNLIDQCVSYLENPSHENIKVYLIKLVESGMLEMNFGFSGMDEHWDNKLLIFLTDLKGEEPSALAMISLFERLKAYRTVYQSADLFERYTILQDAEKQLNAVFADLQQEAGLPLHTGPSDQKSVAEKPETTTFSTNQFNPYYFSARHIFYEDCFTPENLVLPAQPVKDFVSKTDELIRYLLPLDVMRKERKKMTDFFLKHYPNDEEVALTTYYKDYYLYVKKPEKEHKIEEETDHLALRQWEEAVLAKIAQLIHINEDLVQFNLDFFADLPKSQNLAQKSAMGMFVQFSATNKGFSGVINALLPGMGKVSGRFLSLFDPEVTLSLVKHNEKLFPGQMKVELNDASTFNANIHPPLLAHELELPGGNNIYPLARRFTIRNLKVRYNSEWKMLTLHSGNLELFCYDLSLESFYNRSNLYQLLAHFNPDARVSLQPFIQLVDRFYRDKQPAPAPDVFVLPRIVYAENVVIRRKTWRIKTEVIPVQGQAEADFGYFIRLGGWLAKNKIPKEVFLFLRKRAYQLKADGKREGLHDDYKPQYLSFNNPLLIGMFKKLLLRAGEYITLEEVFPKPDEDTVREYLIQWYNN</sequence>
<dbReference type="EMBL" id="JACIEF010000001">
    <property type="protein sequence ID" value="MBB4107166.1"/>
    <property type="molecule type" value="Genomic_DNA"/>
</dbReference>
<reference evidence="2" key="1">
    <citation type="journal article" date="2014" name="Int. J. Syst. Evol. Microbiol.">
        <title>Complete genome of a new Firmicutes species belonging to the dominant human colonic microbiota ('Ruminococcus bicirculans') reveals two chromosomes and a selective capacity to utilize plant glucans.</title>
        <authorList>
            <consortium name="NISC Comparative Sequencing Program"/>
            <person name="Wegmann U."/>
            <person name="Louis P."/>
            <person name="Goesmann A."/>
            <person name="Henrissat B."/>
            <person name="Duncan S.H."/>
            <person name="Flint H.J."/>
        </authorList>
    </citation>
    <scope>NUCLEOTIDE SEQUENCE</scope>
    <source>
        <strain evidence="2">CGMCC 1.15287</strain>
    </source>
</reference>
<dbReference type="AlphaFoldDB" id="A0A7W6P5P0"/>
<gene>
    <name evidence="2" type="ORF">GCM10007422_22630</name>
    <name evidence="3" type="ORF">GGQ60_001126</name>
</gene>
<accession>A0A7W6P5P0</accession>
<reference evidence="3 4" key="3">
    <citation type="submission" date="2020-08" db="EMBL/GenBank/DDBJ databases">
        <title>Genomic Encyclopedia of Type Strains, Phase IV (KMG-IV): sequencing the most valuable type-strain genomes for metagenomic binning, comparative biology and taxonomic classification.</title>
        <authorList>
            <person name="Goeker M."/>
        </authorList>
    </citation>
    <scope>NUCLEOTIDE SEQUENCE [LARGE SCALE GENOMIC DNA]</scope>
    <source>
        <strain evidence="3 4">DSM 100774</strain>
    </source>
</reference>
<evidence type="ECO:0000313" key="4">
    <source>
        <dbReference type="Proteomes" id="UP000532273"/>
    </source>
</evidence>
<proteinExistence type="predicted"/>
<dbReference type="EMBL" id="BMHZ01000002">
    <property type="protein sequence ID" value="GGH06118.1"/>
    <property type="molecule type" value="Genomic_DNA"/>
</dbReference>
<dbReference type="InterPro" id="IPR006827">
    <property type="entry name" value="Lant_deHydtase_N"/>
</dbReference>
<comment type="caution">
    <text evidence="3">The sequence shown here is derived from an EMBL/GenBank/DDBJ whole genome shotgun (WGS) entry which is preliminary data.</text>
</comment>
<protein>
    <recommendedName>
        <fullName evidence="1">Lantibiotic dehydratase N-terminal domain-containing protein</fullName>
    </recommendedName>
</protein>
<dbReference type="Proteomes" id="UP000532273">
    <property type="component" value="Unassembled WGS sequence"/>
</dbReference>
<evidence type="ECO:0000259" key="1">
    <source>
        <dbReference type="Pfam" id="PF04738"/>
    </source>
</evidence>
<feature type="domain" description="Lantibiotic dehydratase N-terminal" evidence="1">
    <location>
        <begin position="137"/>
        <end position="814"/>
    </location>
</feature>
<name>A0A7W6P5P0_9SPHI</name>
<dbReference type="Proteomes" id="UP000642938">
    <property type="component" value="Unassembled WGS sequence"/>
</dbReference>
<evidence type="ECO:0000313" key="5">
    <source>
        <dbReference type="Proteomes" id="UP000642938"/>
    </source>
</evidence>
<evidence type="ECO:0000313" key="2">
    <source>
        <dbReference type="EMBL" id="GGH06118.1"/>
    </source>
</evidence>
<evidence type="ECO:0000313" key="3">
    <source>
        <dbReference type="EMBL" id="MBB4107166.1"/>
    </source>
</evidence>
<keyword evidence="5" id="KW-1185">Reference proteome</keyword>
<reference evidence="2" key="4">
    <citation type="submission" date="2024-05" db="EMBL/GenBank/DDBJ databases">
        <authorList>
            <person name="Sun Q."/>
            <person name="Zhou Y."/>
        </authorList>
    </citation>
    <scope>NUCLEOTIDE SEQUENCE</scope>
    <source>
        <strain evidence="2">CGMCC 1.15287</strain>
    </source>
</reference>
<organism evidence="3 4">
    <name type="scientific">Pedobacter zeae</name>
    <dbReference type="NCBI Taxonomy" id="1737356"/>
    <lineage>
        <taxon>Bacteria</taxon>
        <taxon>Pseudomonadati</taxon>
        <taxon>Bacteroidota</taxon>
        <taxon>Sphingobacteriia</taxon>
        <taxon>Sphingobacteriales</taxon>
        <taxon>Sphingobacteriaceae</taxon>
        <taxon>Pedobacter</taxon>
    </lineage>
</organism>
<reference evidence="5" key="2">
    <citation type="journal article" date="2019" name="Int. J. Syst. Evol. Microbiol.">
        <title>The Global Catalogue of Microorganisms (GCM) 10K type strain sequencing project: providing services to taxonomists for standard genome sequencing and annotation.</title>
        <authorList>
            <consortium name="The Broad Institute Genomics Platform"/>
            <consortium name="The Broad Institute Genome Sequencing Center for Infectious Disease"/>
            <person name="Wu L."/>
            <person name="Ma J."/>
        </authorList>
    </citation>
    <scope>NUCLEOTIDE SEQUENCE [LARGE SCALE GENOMIC DNA]</scope>
    <source>
        <strain evidence="5">CGMCC 1.15287</strain>
    </source>
</reference>
<dbReference type="Pfam" id="PF04738">
    <property type="entry name" value="Lant_dehydr_N"/>
    <property type="match status" value="1"/>
</dbReference>
<dbReference type="RefSeq" id="WP_183760643.1">
    <property type="nucleotide sequence ID" value="NZ_BMHZ01000002.1"/>
</dbReference>